<dbReference type="EMBL" id="JAKWJU010000002">
    <property type="protein sequence ID" value="MCH6163661.1"/>
    <property type="molecule type" value="Genomic_DNA"/>
</dbReference>
<reference evidence="1" key="1">
    <citation type="submission" date="2022-03" db="EMBL/GenBank/DDBJ databases">
        <authorList>
            <person name="Santos J.D.N."/>
            <person name="Kallscheuer N."/>
            <person name="Jogler C."/>
            <person name="Lage O.M."/>
        </authorList>
    </citation>
    <scope>NUCLEOTIDE SEQUENCE</scope>
    <source>
        <strain evidence="1">M600PL45_2</strain>
    </source>
</reference>
<evidence type="ECO:0000313" key="2">
    <source>
        <dbReference type="Proteomes" id="UP001166784"/>
    </source>
</evidence>
<proteinExistence type="predicted"/>
<accession>A0ABS9T565</accession>
<reference evidence="1" key="2">
    <citation type="journal article" date="2023" name="Int. J. Syst. Evol. Microbiol.">
        <title>Streptomyces marispadix sp. nov., isolated from marine beach sediment of the Northern Coast of Portugal.</title>
        <authorList>
            <person name="dos Santos J.D.N."/>
            <person name="Vitorino I.R."/>
            <person name="Kallscheuer N."/>
            <person name="Srivastava A."/>
            <person name="Krautwurst S."/>
            <person name="Marz M."/>
            <person name="Jogler C."/>
            <person name="Lobo Da Cunha A."/>
            <person name="Catita J."/>
            <person name="Goncalves H."/>
            <person name="Gonzalez I."/>
            <person name="Reyes F."/>
            <person name="Lage O.M."/>
        </authorList>
    </citation>
    <scope>NUCLEOTIDE SEQUENCE</scope>
    <source>
        <strain evidence="1">M600PL45_2</strain>
    </source>
</reference>
<keyword evidence="1" id="KW-0808">Transferase</keyword>
<dbReference type="RefSeq" id="WP_241062534.1">
    <property type="nucleotide sequence ID" value="NZ_JAKWJU010000002.1"/>
</dbReference>
<dbReference type="InterPro" id="IPR029063">
    <property type="entry name" value="SAM-dependent_MTases_sf"/>
</dbReference>
<dbReference type="SUPFAM" id="SSF53335">
    <property type="entry name" value="S-adenosyl-L-methionine-dependent methyltransferases"/>
    <property type="match status" value="1"/>
</dbReference>
<dbReference type="InterPro" id="IPR006764">
    <property type="entry name" value="SAM_dep_MeTrfase_SAV2177_type"/>
</dbReference>
<dbReference type="Pfam" id="PF04672">
    <property type="entry name" value="Methyltransf_19"/>
    <property type="match status" value="1"/>
</dbReference>
<dbReference type="PIRSF" id="PIRSF017393">
    <property type="entry name" value="MTase_SAV2177"/>
    <property type="match status" value="1"/>
</dbReference>
<dbReference type="GO" id="GO:0032259">
    <property type="term" value="P:methylation"/>
    <property type="evidence" value="ECO:0007669"/>
    <property type="project" value="UniProtKB-KW"/>
</dbReference>
<evidence type="ECO:0000313" key="1">
    <source>
        <dbReference type="EMBL" id="MCH6163661.1"/>
    </source>
</evidence>
<comment type="caution">
    <text evidence="1">The sequence shown here is derived from an EMBL/GenBank/DDBJ whole genome shotgun (WGS) entry which is preliminary data.</text>
</comment>
<protein>
    <submittedName>
        <fullName evidence="1">SAM-dependent methyltransferase</fullName>
    </submittedName>
</protein>
<sequence length="267" mass="29551">MTANDEIDTGRPHPARVYDYWLNGHSHYEADAAAAERVVQVWPGVVMGARLNREFMHRATRWLVREAGVRQFLDIGTGIPTEPNLHQVAQAIAPETRVVYADNDPIVLHQAQKLLTGSPEGRTAYLHADFTEPRSILEAPALRETLDLGRPVALSLIALLHFITDERGAYEIVRTLMDALPSGSFLVVSHATADFDPDLLTRVAEAYQSTVAEGQIRSSSEVNRFFEGLELVDPGVVVAHRWRPDGDVQPDITDAEFPVYGGVARKP</sequence>
<dbReference type="Proteomes" id="UP001166784">
    <property type="component" value="Unassembled WGS sequence"/>
</dbReference>
<keyword evidence="1" id="KW-0489">Methyltransferase</keyword>
<name>A0ABS9T565_9ACTN</name>
<organism evidence="1 2">
    <name type="scientific">Streptomyces marispadix</name>
    <dbReference type="NCBI Taxonomy" id="2922868"/>
    <lineage>
        <taxon>Bacteria</taxon>
        <taxon>Bacillati</taxon>
        <taxon>Actinomycetota</taxon>
        <taxon>Actinomycetes</taxon>
        <taxon>Kitasatosporales</taxon>
        <taxon>Streptomycetaceae</taxon>
        <taxon>Streptomyces</taxon>
    </lineage>
</organism>
<gene>
    <name evidence="1" type="ORF">MMA15_25670</name>
</gene>
<dbReference type="Gene3D" id="3.40.50.150">
    <property type="entry name" value="Vaccinia Virus protein VP39"/>
    <property type="match status" value="1"/>
</dbReference>
<dbReference type="GO" id="GO:0008168">
    <property type="term" value="F:methyltransferase activity"/>
    <property type="evidence" value="ECO:0007669"/>
    <property type="project" value="UniProtKB-KW"/>
</dbReference>
<keyword evidence="2" id="KW-1185">Reference proteome</keyword>